<proteinExistence type="predicted"/>
<accession>A0ABN4LFH2</accession>
<evidence type="ECO:0000313" key="1">
    <source>
        <dbReference type="EMBL" id="AMJ42328.1"/>
    </source>
</evidence>
<dbReference type="Proteomes" id="UP000068026">
    <property type="component" value="Chromosome"/>
</dbReference>
<reference evidence="2" key="2">
    <citation type="submission" date="2016-01" db="EMBL/GenBank/DDBJ databases">
        <authorList>
            <person name="Poehlein A."/>
            <person name="Schlien K."/>
            <person name="Gottschalk G."/>
            <person name="Buckel W."/>
            <person name="Daniel R."/>
        </authorList>
    </citation>
    <scope>NUCLEOTIDE SEQUENCE [LARGE SCALE GENOMIC DNA]</scope>
    <source>
        <strain evidence="2">X2</strain>
    </source>
</reference>
<dbReference type="RefSeq" id="WP_066052967.1">
    <property type="nucleotide sequence ID" value="NZ_CP014223.1"/>
</dbReference>
<evidence type="ECO:0008006" key="3">
    <source>
        <dbReference type="Google" id="ProtNLM"/>
    </source>
</evidence>
<organism evidence="1 2">
    <name type="scientific">Anaerotignum propionicum DSM 1682</name>
    <dbReference type="NCBI Taxonomy" id="991789"/>
    <lineage>
        <taxon>Bacteria</taxon>
        <taxon>Bacillati</taxon>
        <taxon>Bacillota</taxon>
        <taxon>Clostridia</taxon>
        <taxon>Lachnospirales</taxon>
        <taxon>Anaerotignaceae</taxon>
        <taxon>Anaerotignum</taxon>
    </lineage>
</organism>
<protein>
    <recommendedName>
        <fullName evidence="3">Phage tail protein</fullName>
    </recommendedName>
</protein>
<evidence type="ECO:0000313" key="2">
    <source>
        <dbReference type="Proteomes" id="UP000068026"/>
    </source>
</evidence>
<name>A0ABN4LFH2_ANAPI</name>
<gene>
    <name evidence="1" type="ORF">CPRO_27820</name>
</gene>
<sequence length="180" mass="19688">MEKIVLGSGKLYIDEFTGALPEDAVLEVETKLLGYIQGGATLSYKPSFYEAKDDLGIVSKKMITDEEAVLKSGVMTWNGKTLQKLCSTARVTEDATKKIRIVKIGGASKYDGKKYVIHFVHEDAVDGDIRITIVGSNEAGFELAFAKDKETVINAEFKAQPQDNEGTLILYKEEDSGITA</sequence>
<keyword evidence="2" id="KW-1185">Reference proteome</keyword>
<reference evidence="1 2" key="1">
    <citation type="journal article" date="2016" name="Genome Announc.">
        <title>Complete Genome Sequence of the Amino Acid-Fermenting Clostridium propionicum X2 (DSM 1682).</title>
        <authorList>
            <person name="Poehlein A."/>
            <person name="Schlien K."/>
            <person name="Chowdhury N.P."/>
            <person name="Gottschalk G."/>
            <person name="Buckel W."/>
            <person name="Daniel R."/>
        </authorList>
    </citation>
    <scope>NUCLEOTIDE SEQUENCE [LARGE SCALE GENOMIC DNA]</scope>
    <source>
        <strain evidence="1 2">X2</strain>
    </source>
</reference>
<dbReference type="EMBL" id="CP014223">
    <property type="protein sequence ID" value="AMJ42328.1"/>
    <property type="molecule type" value="Genomic_DNA"/>
</dbReference>